<feature type="domain" description="Glucose-6-phosphate dehydrogenase C-terminal" evidence="9">
    <location>
        <begin position="207"/>
        <end position="479"/>
    </location>
</feature>
<dbReference type="InterPro" id="IPR019796">
    <property type="entry name" value="G6P_DH_AS"/>
</dbReference>
<sequence>MSILWCASGFSGMSEREEKSRLFDATDSLVSSDALVLFGATGDLVHKKIFPALYALAKRGILSKPVVGVARQPWNLLQFQQRAEDGIKNSCKIDDRQALIHFLSLLRYVEGDYNDPGVYLAIKQVLADSRRPAHYLAIPPALFATVIKGLGESGLAENARVIVEKPFGRDLASARELNNIAKSVFPEESIFRIDHYLGKEAIMNILYFRFANSFLEPIWNRNCVASVQITLAENFGVESRGEFYESAGCLRDVIQNHLFQIVALLAMEPPAYRGYEAVHIEKAKIFKAMRPLRPEDIVRGQYVGYRDEQRVAKDSDVETFCSLRLFIDSWRWAGVPWYLRSGKCLAATAAEVLIQLKPPPQKLFADSAPENGRANYLRFQLSPRFVIALAARVKRIGKEFVGEQHELDLLYKQSEEDMPYARLLADAMAGYSVLYTRADAIEAAWAVVEPVLKYHESVIPYYPGSWGPEKSDTLIAADGGWFNPKPE</sequence>
<feature type="binding site" evidence="7">
    <location>
        <position position="71"/>
    </location>
    <ligand>
        <name>NADP(+)</name>
        <dbReference type="ChEBI" id="CHEBI:58349"/>
    </ligand>
</feature>
<reference evidence="10" key="1">
    <citation type="submission" date="2018-05" db="EMBL/GenBank/DDBJ databases">
        <authorList>
            <person name="Lanie J.A."/>
            <person name="Ng W.-L."/>
            <person name="Kazmierczak K.M."/>
            <person name="Andrzejewski T.M."/>
            <person name="Davidsen T.M."/>
            <person name="Wayne K.J."/>
            <person name="Tettelin H."/>
            <person name="Glass J.I."/>
            <person name="Rusch D."/>
            <person name="Podicherti R."/>
            <person name="Tsui H.-C.T."/>
            <person name="Winkler M.E."/>
        </authorList>
    </citation>
    <scope>NUCLEOTIDE SEQUENCE</scope>
    <source>
        <strain evidence="10">KNB</strain>
    </source>
</reference>
<comment type="pathway">
    <text evidence="1 7">Carbohydrate degradation; pentose phosphate pathway; D-ribulose 5-phosphate from D-glucose 6-phosphate (oxidative stage): step 1/3.</text>
</comment>
<dbReference type="SUPFAM" id="SSF51735">
    <property type="entry name" value="NAD(P)-binding Rossmann-fold domains"/>
    <property type="match status" value="1"/>
</dbReference>
<dbReference type="EC" id="1.1.1.49" evidence="7"/>
<gene>
    <name evidence="7 10" type="primary">zwf</name>
    <name evidence="10" type="ORF">NITFAB_2474</name>
</gene>
<dbReference type="GO" id="GO:0006006">
    <property type="term" value="P:glucose metabolic process"/>
    <property type="evidence" value="ECO:0007669"/>
    <property type="project" value="UniProtKB-KW"/>
</dbReference>
<dbReference type="PANTHER" id="PTHR23429:SF0">
    <property type="entry name" value="GLUCOSE-6-PHOSPHATE 1-DEHYDROGENASE"/>
    <property type="match status" value="1"/>
</dbReference>
<dbReference type="Gene3D" id="3.30.360.10">
    <property type="entry name" value="Dihydrodipicolinate Reductase, domain 2"/>
    <property type="match status" value="1"/>
</dbReference>
<keyword evidence="5 7" id="KW-0560">Oxidoreductase</keyword>
<evidence type="ECO:0000256" key="1">
    <source>
        <dbReference type="ARBA" id="ARBA00004937"/>
    </source>
</evidence>
<evidence type="ECO:0000259" key="9">
    <source>
        <dbReference type="Pfam" id="PF02781"/>
    </source>
</evidence>
<dbReference type="UniPathway" id="UPA00115">
    <property type="reaction ID" value="UER00408"/>
</dbReference>
<keyword evidence="3 7" id="KW-0313">Glucose metabolism</keyword>
<dbReference type="InterPro" id="IPR022675">
    <property type="entry name" value="G6P_DH_C"/>
</dbReference>
<dbReference type="GO" id="GO:0009051">
    <property type="term" value="P:pentose-phosphate shunt, oxidative branch"/>
    <property type="evidence" value="ECO:0007669"/>
    <property type="project" value="TreeGrafter"/>
</dbReference>
<protein>
    <recommendedName>
        <fullName evidence="7">Glucose-6-phosphate 1-dehydrogenase</fullName>
        <shortName evidence="7">G6PD</shortName>
        <ecNumber evidence="7">1.1.1.49</ecNumber>
    </recommendedName>
</protein>
<dbReference type="PIRSF" id="PIRSF000110">
    <property type="entry name" value="G6PD"/>
    <property type="match status" value="1"/>
</dbReference>
<evidence type="ECO:0000256" key="2">
    <source>
        <dbReference type="ARBA" id="ARBA00009975"/>
    </source>
</evidence>
<dbReference type="Gene3D" id="3.40.50.720">
    <property type="entry name" value="NAD(P)-binding Rossmann-like Domain"/>
    <property type="match status" value="1"/>
</dbReference>
<dbReference type="SUPFAM" id="SSF55347">
    <property type="entry name" value="Glyceraldehyde-3-phosphate dehydrogenase-like, C-terminal domain"/>
    <property type="match status" value="1"/>
</dbReference>
<dbReference type="HAMAP" id="MF_00966">
    <property type="entry name" value="G6PD"/>
    <property type="match status" value="1"/>
</dbReference>
<evidence type="ECO:0000256" key="6">
    <source>
        <dbReference type="ARBA" id="ARBA00023277"/>
    </source>
</evidence>
<feature type="binding site" evidence="7">
    <location>
        <position position="199"/>
    </location>
    <ligand>
        <name>substrate</name>
    </ligand>
</feature>
<feature type="domain" description="Glucose-6-phosphate dehydrogenase NAD-binding" evidence="8">
    <location>
        <begin position="36"/>
        <end position="204"/>
    </location>
</feature>
<dbReference type="NCBIfam" id="TIGR00871">
    <property type="entry name" value="zwf"/>
    <property type="match status" value="1"/>
</dbReference>
<dbReference type="EMBL" id="LS423452">
    <property type="protein sequence ID" value="SPS06877.1"/>
    <property type="molecule type" value="Genomic_DNA"/>
</dbReference>
<organism evidence="10">
    <name type="scientific">Candidatus Nitrotoga fabula</name>
    <dbReference type="NCBI Taxonomy" id="2182327"/>
    <lineage>
        <taxon>Bacteria</taxon>
        <taxon>Pseudomonadati</taxon>
        <taxon>Pseudomonadota</taxon>
        <taxon>Betaproteobacteria</taxon>
        <taxon>Nitrosomonadales</taxon>
        <taxon>Gallionellaceae</taxon>
        <taxon>Candidatus Nitrotoga</taxon>
    </lineage>
</organism>
<evidence type="ECO:0000256" key="3">
    <source>
        <dbReference type="ARBA" id="ARBA00022526"/>
    </source>
</evidence>
<feature type="binding site" evidence="7">
    <location>
        <position position="343"/>
    </location>
    <ligand>
        <name>substrate</name>
    </ligand>
</feature>
<comment type="similarity">
    <text evidence="2 7">Belongs to the glucose-6-phosphate dehydrogenase family.</text>
</comment>
<name>A0A2X0QZ82_9PROT</name>
<keyword evidence="4 7" id="KW-0521">NADP</keyword>
<comment type="function">
    <text evidence="7">Catalyzes the oxidation of glucose 6-phosphate to 6-phosphogluconolactone.</text>
</comment>
<dbReference type="PRINTS" id="PR00079">
    <property type="entry name" value="G6PDHDRGNASE"/>
</dbReference>
<evidence type="ECO:0000256" key="4">
    <source>
        <dbReference type="ARBA" id="ARBA00022857"/>
    </source>
</evidence>
<dbReference type="AlphaFoldDB" id="A0A2X0QZ82"/>
<feature type="binding site" evidence="7">
    <location>
        <position position="195"/>
    </location>
    <ligand>
        <name>substrate</name>
    </ligand>
</feature>
<feature type="active site" description="Proton acceptor" evidence="7">
    <location>
        <position position="257"/>
    </location>
</feature>
<evidence type="ECO:0000256" key="5">
    <source>
        <dbReference type="ARBA" id="ARBA00023002"/>
    </source>
</evidence>
<dbReference type="InterPro" id="IPR001282">
    <property type="entry name" value="G6P_DH"/>
</dbReference>
<feature type="binding site" evidence="7">
    <location>
        <position position="165"/>
    </location>
    <ligand>
        <name>NADP(+)</name>
        <dbReference type="ChEBI" id="CHEBI:58349"/>
    </ligand>
</feature>
<dbReference type="InterPro" id="IPR022674">
    <property type="entry name" value="G6P_DH_NAD-bd"/>
</dbReference>
<comment type="catalytic activity">
    <reaction evidence="7">
        <text>D-glucose 6-phosphate + NADP(+) = 6-phospho-D-glucono-1,5-lactone + NADPH + H(+)</text>
        <dbReference type="Rhea" id="RHEA:15841"/>
        <dbReference type="ChEBI" id="CHEBI:15378"/>
        <dbReference type="ChEBI" id="CHEBI:57783"/>
        <dbReference type="ChEBI" id="CHEBI:57955"/>
        <dbReference type="ChEBI" id="CHEBI:58349"/>
        <dbReference type="ChEBI" id="CHEBI:61548"/>
        <dbReference type="EC" id="1.1.1.49"/>
    </reaction>
</comment>
<dbReference type="PROSITE" id="PS00069">
    <property type="entry name" value="G6P_DEHYDROGENASE"/>
    <property type="match status" value="1"/>
</dbReference>
<dbReference type="InterPro" id="IPR036291">
    <property type="entry name" value="NAD(P)-bd_dom_sf"/>
</dbReference>
<feature type="binding site" evidence="7">
    <location>
        <position position="233"/>
    </location>
    <ligand>
        <name>substrate</name>
    </ligand>
</feature>
<proteinExistence type="inferred from homology"/>
<accession>A0A2X0QZ82</accession>
<evidence type="ECO:0000256" key="7">
    <source>
        <dbReference type="HAMAP-Rule" id="MF_00966"/>
    </source>
</evidence>
<comment type="caution">
    <text evidence="7">Lacks conserved residue(s) required for the propagation of feature annotation.</text>
</comment>
<dbReference type="GO" id="GO:0050661">
    <property type="term" value="F:NADP binding"/>
    <property type="evidence" value="ECO:0007669"/>
    <property type="project" value="UniProtKB-UniRule"/>
</dbReference>
<evidence type="ECO:0000313" key="10">
    <source>
        <dbReference type="EMBL" id="SPS06877.1"/>
    </source>
</evidence>
<dbReference type="GO" id="GO:0004345">
    <property type="term" value="F:glucose-6-phosphate dehydrogenase activity"/>
    <property type="evidence" value="ECO:0007669"/>
    <property type="project" value="UniProtKB-UniRule"/>
</dbReference>
<feature type="binding site" evidence="7">
    <location>
        <position position="252"/>
    </location>
    <ligand>
        <name>substrate</name>
    </ligand>
</feature>
<keyword evidence="6 7" id="KW-0119">Carbohydrate metabolism</keyword>
<evidence type="ECO:0000259" key="8">
    <source>
        <dbReference type="Pfam" id="PF00479"/>
    </source>
</evidence>
<dbReference type="Pfam" id="PF00479">
    <property type="entry name" value="G6PD_N"/>
    <property type="match status" value="1"/>
</dbReference>
<dbReference type="GO" id="GO:0005829">
    <property type="term" value="C:cytosol"/>
    <property type="evidence" value="ECO:0007669"/>
    <property type="project" value="TreeGrafter"/>
</dbReference>
<dbReference type="Pfam" id="PF02781">
    <property type="entry name" value="G6PD_C"/>
    <property type="match status" value="1"/>
</dbReference>
<dbReference type="PANTHER" id="PTHR23429">
    <property type="entry name" value="GLUCOSE-6-PHOSPHATE 1-DEHYDROGENASE G6PD"/>
    <property type="match status" value="1"/>
</dbReference>